<dbReference type="STRING" id="326474.AWB65_01629"/>
<dbReference type="RefSeq" id="WP_087666660.1">
    <property type="nucleotide sequence ID" value="NZ_FCNW02000005.1"/>
</dbReference>
<dbReference type="OrthoDB" id="9132360at2"/>
<dbReference type="PANTHER" id="PTHR39335:SF1">
    <property type="entry name" value="BLL4220 PROTEIN"/>
    <property type="match status" value="1"/>
</dbReference>
<dbReference type="EMBL" id="FCNW02000005">
    <property type="protein sequence ID" value="SAL27756.1"/>
    <property type="molecule type" value="Genomic_DNA"/>
</dbReference>
<protein>
    <submittedName>
        <fullName evidence="1">Lipoprotein</fullName>
    </submittedName>
</protein>
<dbReference type="InterPro" id="IPR005297">
    <property type="entry name" value="Lipoprotein_repeat"/>
</dbReference>
<name>A0A158G6S4_9BURK</name>
<sequence length="138" mass="14118">MSKSMCVGAAVAGLSLIGAVPDSDILSAINGMTVYIYDKDAAASPTGPCHGTCTAVWPRVPASAMPQGEGIGAIVHEDGVTQAAYEGHPVHYYAGDRKPGDANGDEIGSIWHAIRPAARANPAMYAPVTTAASGFDDF</sequence>
<comment type="caution">
    <text evidence="1">The sequence shown here is derived from an EMBL/GenBank/DDBJ whole genome shotgun (WGS) entry which is preliminary data.</text>
</comment>
<keyword evidence="2" id="KW-1185">Reference proteome</keyword>
<dbReference type="AlphaFoldDB" id="A0A158G6S4"/>
<dbReference type="Proteomes" id="UP000054977">
    <property type="component" value="Unassembled WGS sequence"/>
</dbReference>
<dbReference type="Pfam" id="PF03640">
    <property type="entry name" value="Lipoprotein_15"/>
    <property type="match status" value="2"/>
</dbReference>
<accession>A0A158G6S4</accession>
<dbReference type="PANTHER" id="PTHR39335">
    <property type="entry name" value="BLL4220 PROTEIN"/>
    <property type="match status" value="1"/>
</dbReference>
<proteinExistence type="predicted"/>
<gene>
    <name evidence="1" type="ORF">AWB65_01629</name>
</gene>
<dbReference type="GO" id="GO:0043448">
    <property type="term" value="P:alkane catabolic process"/>
    <property type="evidence" value="ECO:0007669"/>
    <property type="project" value="TreeGrafter"/>
</dbReference>
<reference evidence="1" key="1">
    <citation type="submission" date="2016-01" db="EMBL/GenBank/DDBJ databases">
        <authorList>
            <person name="Peeters C."/>
        </authorList>
    </citation>
    <scope>NUCLEOTIDE SEQUENCE [LARGE SCALE GENOMIC DNA]</scope>
    <source>
        <strain evidence="1">LMG 22934</strain>
    </source>
</reference>
<evidence type="ECO:0000313" key="1">
    <source>
        <dbReference type="EMBL" id="SAL27756.1"/>
    </source>
</evidence>
<keyword evidence="1" id="KW-0449">Lipoprotein</keyword>
<organism evidence="1 2">
    <name type="scientific">Caballeronia humi</name>
    <dbReference type="NCBI Taxonomy" id="326474"/>
    <lineage>
        <taxon>Bacteria</taxon>
        <taxon>Pseudomonadati</taxon>
        <taxon>Pseudomonadota</taxon>
        <taxon>Betaproteobacteria</taxon>
        <taxon>Burkholderiales</taxon>
        <taxon>Burkholderiaceae</taxon>
        <taxon>Caballeronia</taxon>
    </lineage>
</organism>
<evidence type="ECO:0000313" key="2">
    <source>
        <dbReference type="Proteomes" id="UP000054977"/>
    </source>
</evidence>